<keyword evidence="2" id="KW-0677">Repeat</keyword>
<evidence type="ECO:0000313" key="7">
    <source>
        <dbReference type="EMBL" id="EFO23790.1"/>
    </source>
</evidence>
<evidence type="ECO:0000259" key="6">
    <source>
        <dbReference type="PROSITE" id="PS50103"/>
    </source>
</evidence>
<name>A0A1S0U3A1_LOALO</name>
<dbReference type="PANTHER" id="PTHR12547">
    <property type="entry name" value="CCCH ZINC FINGER/TIS11-RELATED"/>
    <property type="match status" value="1"/>
</dbReference>
<dbReference type="InterPro" id="IPR045877">
    <property type="entry name" value="ZFP36-like"/>
</dbReference>
<sequence length="402" mass="44244">MLSTVGPQRAVAPLHTKEQVTSPVFNQKPIEPTVPAQLRQLLKRYYSLEKDADMHILPSNPNKRFVVYRGQLRTIDLSAWQTIQQDSIPPQFSSNGLKASPNSPLEDLGADGRVAPPVTPVTPLRTPSTIARHAYESERNKLSDKEREFLQKERRRSNAYKTSLCHAFRDTGQCSYGLLCRFAHGVGELLPAPGPHPKYKTRLCNKFALYHSCPYGSRCQFIHMPSSRVQNDLVGSIHMDFTASLDSAGKRALHCRHYSGGARLRFCSRNARVFNVAGFDGCDSFSQQCFGSGSNLQATEMSHNCNSEAVQTFCHQHSPNAGATSNASENFERILGVRSIDGSNEMNSDSTAIDNFFSTLSIGEPSNPFTQSCFPRINPESCAGEGATVGHANSVDMPSCVP</sequence>
<dbReference type="EMBL" id="JH712309">
    <property type="protein sequence ID" value="EFO23790.1"/>
    <property type="molecule type" value="Genomic_DNA"/>
</dbReference>
<dbReference type="KEGG" id="loa:LOAG_04694"/>
<dbReference type="SUPFAM" id="SSF90229">
    <property type="entry name" value="CCCH zinc finger"/>
    <property type="match status" value="2"/>
</dbReference>
<accession>A0A1S0U3A1</accession>
<feature type="domain" description="C3H1-type" evidence="6">
    <location>
        <begin position="198"/>
        <end position="226"/>
    </location>
</feature>
<evidence type="ECO:0000256" key="1">
    <source>
        <dbReference type="ARBA" id="ARBA00022723"/>
    </source>
</evidence>
<dbReference type="CTD" id="9942099"/>
<dbReference type="InParanoid" id="A0A1S0U3A1"/>
<dbReference type="Gene3D" id="4.10.1000.10">
    <property type="entry name" value="Zinc finger, CCCH-type"/>
    <property type="match status" value="1"/>
</dbReference>
<dbReference type="InterPro" id="IPR036855">
    <property type="entry name" value="Znf_CCCH_sf"/>
</dbReference>
<keyword evidence="1 5" id="KW-0479">Metal-binding</keyword>
<dbReference type="Pfam" id="PF00642">
    <property type="entry name" value="zf-CCCH"/>
    <property type="match status" value="2"/>
</dbReference>
<keyword evidence="4 5" id="KW-0862">Zinc</keyword>
<protein>
    <recommendedName>
        <fullName evidence="6">C3H1-type domain-containing protein</fullName>
    </recommendedName>
</protein>
<dbReference type="OrthoDB" id="410307at2759"/>
<dbReference type="GO" id="GO:0043186">
    <property type="term" value="C:P granule"/>
    <property type="evidence" value="ECO:0007669"/>
    <property type="project" value="UniProtKB-ARBA"/>
</dbReference>
<dbReference type="FunFam" id="4.10.1000.10:FF:000001">
    <property type="entry name" value="zinc finger CCCH domain-containing protein 15-like"/>
    <property type="match status" value="1"/>
</dbReference>
<dbReference type="AlphaFoldDB" id="A0A1S0U3A1"/>
<keyword evidence="3 5" id="KW-0863">Zinc-finger</keyword>
<dbReference type="PROSITE" id="PS50103">
    <property type="entry name" value="ZF_C3H1"/>
    <property type="match status" value="2"/>
</dbReference>
<dbReference type="RefSeq" id="XP_003140279.1">
    <property type="nucleotide sequence ID" value="XM_003140231.1"/>
</dbReference>
<proteinExistence type="predicted"/>
<feature type="zinc finger region" description="C3H1-type" evidence="5">
    <location>
        <begin position="159"/>
        <end position="187"/>
    </location>
</feature>
<evidence type="ECO:0000256" key="5">
    <source>
        <dbReference type="PROSITE-ProRule" id="PRU00723"/>
    </source>
</evidence>
<dbReference type="GeneID" id="9942099"/>
<evidence type="ECO:0000256" key="4">
    <source>
        <dbReference type="ARBA" id="ARBA00022833"/>
    </source>
</evidence>
<evidence type="ECO:0000256" key="2">
    <source>
        <dbReference type="ARBA" id="ARBA00022737"/>
    </source>
</evidence>
<dbReference type="InterPro" id="IPR000571">
    <property type="entry name" value="Znf_CCCH"/>
</dbReference>
<gene>
    <name evidence="7" type="ORF">LOAG_04694</name>
</gene>
<organism evidence="7">
    <name type="scientific">Loa loa</name>
    <name type="common">Eye worm</name>
    <name type="synonym">Filaria loa</name>
    <dbReference type="NCBI Taxonomy" id="7209"/>
    <lineage>
        <taxon>Eukaryota</taxon>
        <taxon>Metazoa</taxon>
        <taxon>Ecdysozoa</taxon>
        <taxon>Nematoda</taxon>
        <taxon>Chromadorea</taxon>
        <taxon>Rhabditida</taxon>
        <taxon>Spirurina</taxon>
        <taxon>Spiruromorpha</taxon>
        <taxon>Filarioidea</taxon>
        <taxon>Onchocercidae</taxon>
        <taxon>Loa</taxon>
    </lineage>
</organism>
<reference evidence="7" key="1">
    <citation type="submission" date="2012-04" db="EMBL/GenBank/DDBJ databases">
        <title>The Genome Sequence of Loa loa.</title>
        <authorList>
            <consortium name="The Broad Institute Genome Sequencing Platform"/>
            <consortium name="Broad Institute Genome Sequencing Center for Infectious Disease"/>
            <person name="Nutman T.B."/>
            <person name="Fink D.L."/>
            <person name="Russ C."/>
            <person name="Young S."/>
            <person name="Zeng Q."/>
            <person name="Gargeya S."/>
            <person name="Alvarado L."/>
            <person name="Berlin A."/>
            <person name="Chapman S.B."/>
            <person name="Chen Z."/>
            <person name="Freedman E."/>
            <person name="Gellesch M."/>
            <person name="Goldberg J."/>
            <person name="Griggs A."/>
            <person name="Gujja S."/>
            <person name="Heilman E.R."/>
            <person name="Heiman D."/>
            <person name="Howarth C."/>
            <person name="Mehta T."/>
            <person name="Neiman D."/>
            <person name="Pearson M."/>
            <person name="Roberts A."/>
            <person name="Saif S."/>
            <person name="Shea T."/>
            <person name="Shenoy N."/>
            <person name="Sisk P."/>
            <person name="Stolte C."/>
            <person name="Sykes S."/>
            <person name="White J."/>
            <person name="Yandava C."/>
            <person name="Haas B."/>
            <person name="Henn M.R."/>
            <person name="Nusbaum C."/>
            <person name="Birren B."/>
        </authorList>
    </citation>
    <scope>NUCLEOTIDE SEQUENCE [LARGE SCALE GENOMIC DNA]</scope>
</reference>
<feature type="domain" description="C3H1-type" evidence="6">
    <location>
        <begin position="159"/>
        <end position="187"/>
    </location>
</feature>
<dbReference type="GO" id="GO:0003730">
    <property type="term" value="F:mRNA 3'-UTR binding"/>
    <property type="evidence" value="ECO:0007669"/>
    <property type="project" value="TreeGrafter"/>
</dbReference>
<dbReference type="OMA" id="CNKFTLY"/>
<dbReference type="GO" id="GO:0008270">
    <property type="term" value="F:zinc ion binding"/>
    <property type="evidence" value="ECO:0007669"/>
    <property type="project" value="UniProtKB-KW"/>
</dbReference>
<dbReference type="GO" id="GO:0005829">
    <property type="term" value="C:cytosol"/>
    <property type="evidence" value="ECO:0007669"/>
    <property type="project" value="TreeGrafter"/>
</dbReference>
<dbReference type="Gene3D" id="6.10.250.3220">
    <property type="match status" value="1"/>
</dbReference>
<dbReference type="PANTHER" id="PTHR12547:SF144">
    <property type="entry name" value="C3H1-TYPE DOMAIN-CONTAINING PROTEIN"/>
    <property type="match status" value="1"/>
</dbReference>
<evidence type="ECO:0000256" key="3">
    <source>
        <dbReference type="ARBA" id="ARBA00022771"/>
    </source>
</evidence>
<dbReference type="SMART" id="SM00356">
    <property type="entry name" value="ZnF_C3H1"/>
    <property type="match status" value="2"/>
</dbReference>
<feature type="zinc finger region" description="C3H1-type" evidence="5">
    <location>
        <begin position="198"/>
        <end position="226"/>
    </location>
</feature>